<dbReference type="GO" id="GO:0080044">
    <property type="term" value="F:quercetin 7-O-glucosyltransferase activity"/>
    <property type="evidence" value="ECO:0007669"/>
    <property type="project" value="TreeGrafter"/>
</dbReference>
<accession>A0A0D9Z8W5</accession>
<organism evidence="3">
    <name type="scientific">Oryza glumipatula</name>
    <dbReference type="NCBI Taxonomy" id="40148"/>
    <lineage>
        <taxon>Eukaryota</taxon>
        <taxon>Viridiplantae</taxon>
        <taxon>Streptophyta</taxon>
        <taxon>Embryophyta</taxon>
        <taxon>Tracheophyta</taxon>
        <taxon>Spermatophyta</taxon>
        <taxon>Magnoliopsida</taxon>
        <taxon>Liliopsida</taxon>
        <taxon>Poales</taxon>
        <taxon>Poaceae</taxon>
        <taxon>BOP clade</taxon>
        <taxon>Oryzoideae</taxon>
        <taxon>Oryzeae</taxon>
        <taxon>Oryzinae</taxon>
        <taxon>Oryza</taxon>
    </lineage>
</organism>
<dbReference type="GO" id="GO:0080043">
    <property type="term" value="F:quercetin 3-O-glucosyltransferase activity"/>
    <property type="evidence" value="ECO:0007669"/>
    <property type="project" value="TreeGrafter"/>
</dbReference>
<comment type="similarity">
    <text evidence="1">Belongs to the UDP-glycosyltransferase family.</text>
</comment>
<feature type="chain" id="PRO_5002352311" description="UDP-glycosyltransferases domain-containing protein" evidence="2">
    <location>
        <begin position="20"/>
        <end position="106"/>
    </location>
</feature>
<dbReference type="Gramene" id="OGLUM03G22150.1">
    <property type="protein sequence ID" value="OGLUM03G22150.1"/>
    <property type="gene ID" value="OGLUM03G22150"/>
</dbReference>
<dbReference type="Proteomes" id="UP000026961">
    <property type="component" value="Chromosome 3"/>
</dbReference>
<evidence type="ECO:0008006" key="5">
    <source>
        <dbReference type="Google" id="ProtNLM"/>
    </source>
</evidence>
<evidence type="ECO:0000256" key="2">
    <source>
        <dbReference type="SAM" id="SignalP"/>
    </source>
</evidence>
<keyword evidence="2" id="KW-0732">Signal</keyword>
<dbReference type="PANTHER" id="PTHR11926">
    <property type="entry name" value="GLUCOSYL/GLUCURONOSYL TRANSFERASES"/>
    <property type="match status" value="1"/>
</dbReference>
<dbReference type="HOGENOM" id="CLU_2227347_0_0_1"/>
<dbReference type="Gene3D" id="3.40.50.2000">
    <property type="entry name" value="Glycogen Phosphorylase B"/>
    <property type="match status" value="2"/>
</dbReference>
<evidence type="ECO:0000313" key="3">
    <source>
        <dbReference type="EnsemblPlants" id="OGLUM03G22150.1"/>
    </source>
</evidence>
<dbReference type="SUPFAM" id="SSF53756">
    <property type="entry name" value="UDP-Glycosyltransferase/glycogen phosphorylase"/>
    <property type="match status" value="1"/>
</dbReference>
<feature type="signal peptide" evidence="2">
    <location>
        <begin position="1"/>
        <end position="19"/>
    </location>
</feature>
<dbReference type="eggNOG" id="KOG1192">
    <property type="taxonomic scope" value="Eukaryota"/>
</dbReference>
<evidence type="ECO:0000313" key="4">
    <source>
        <dbReference type="Proteomes" id="UP000026961"/>
    </source>
</evidence>
<sequence length="106" mass="11570">MLGMLPKLMLLMLARTSSGLILNTFDALEHDELVALRRDLDVGPFHKLSLTVPSSSSLLRQDRGSLEWLDSQAPTSVFYISFGSISSMSADELIKAEEDAATGDNL</sequence>
<protein>
    <recommendedName>
        <fullName evidence="5">UDP-glycosyltransferases domain-containing protein</fullName>
    </recommendedName>
</protein>
<dbReference type="EnsemblPlants" id="OGLUM03G22150.1">
    <property type="protein sequence ID" value="OGLUM03G22150.1"/>
    <property type="gene ID" value="OGLUM03G22150"/>
</dbReference>
<proteinExistence type="inferred from homology"/>
<keyword evidence="4" id="KW-1185">Reference proteome</keyword>
<reference evidence="3" key="2">
    <citation type="submission" date="2018-05" db="EMBL/GenBank/DDBJ databases">
        <title>OgluRS3 (Oryza glumaepatula Reference Sequence Version 3).</title>
        <authorList>
            <person name="Zhang J."/>
            <person name="Kudrna D."/>
            <person name="Lee S."/>
            <person name="Talag J."/>
            <person name="Welchert J."/>
            <person name="Wing R.A."/>
        </authorList>
    </citation>
    <scope>NUCLEOTIDE SEQUENCE [LARGE SCALE GENOMIC DNA]</scope>
</reference>
<evidence type="ECO:0000256" key="1">
    <source>
        <dbReference type="ARBA" id="ARBA00009995"/>
    </source>
</evidence>
<dbReference type="STRING" id="40148.A0A0D9Z8W5"/>
<reference evidence="3" key="1">
    <citation type="submission" date="2015-04" db="UniProtKB">
        <authorList>
            <consortium name="EnsemblPlants"/>
        </authorList>
    </citation>
    <scope>IDENTIFICATION</scope>
</reference>
<dbReference type="PANTHER" id="PTHR11926:SF706">
    <property type="entry name" value="UDP-GLYCOSYLTRANSFERASE 76C1"/>
    <property type="match status" value="1"/>
</dbReference>
<name>A0A0D9Z8W5_9ORYZ</name>
<dbReference type="AlphaFoldDB" id="A0A0D9Z8W5"/>